<dbReference type="SUPFAM" id="SSF50494">
    <property type="entry name" value="Trypsin-like serine proteases"/>
    <property type="match status" value="1"/>
</dbReference>
<feature type="signal peptide" evidence="1">
    <location>
        <begin position="1"/>
        <end position="21"/>
    </location>
</feature>
<comment type="caution">
    <text evidence="2">The sequence shown here is derived from an EMBL/GenBank/DDBJ whole genome shotgun (WGS) entry which is preliminary data.</text>
</comment>
<dbReference type="PROSITE" id="PS51257">
    <property type="entry name" value="PROKAR_LIPOPROTEIN"/>
    <property type="match status" value="1"/>
</dbReference>
<feature type="chain" id="PRO_5002489362" description="Lipoprotein" evidence="1">
    <location>
        <begin position="22"/>
        <end position="377"/>
    </location>
</feature>
<dbReference type="STRING" id="1203610.HMPREF1536_01969"/>
<dbReference type="Gene3D" id="2.40.10.10">
    <property type="entry name" value="Trypsin-like serine proteases"/>
    <property type="match status" value="2"/>
</dbReference>
<proteinExistence type="predicted"/>
<dbReference type="AlphaFoldDB" id="A0A0F5JHN0"/>
<sequence length="377" mass="41212">MKKLLFKIMVLTAICAMTSCSDNILSDDGSIPVTKASSTEQKDLTAIGINLMESFNATPLRSNTLLYPDYYCGAYIDNNNFVILVNKDTALYKDNFIQRTKSNDFILKLATYSMNELNETLDLLNSFMFNEVNKSIIEKCGLESFGLLPNKNRIFIELNDCNEEKITQFKGLVMDSPMLVFEKSVDKIMAHAEVYPGEECQGSGVGSFGYRARSNGSNGIVASGHVVRSYGESVYGPEGFIGTCTNTMIGGSVDAAFVQTNNPSNYTFWQNIYISSYVETPFQGANVTMEGKNNHAGLRSQVIATNVTGTITIPSMGIKVTLYGLTKANYPSQDGDSGGIVYSGSNNIYGIHEAAGGGYSYFISASEINRTMNLTTY</sequence>
<gene>
    <name evidence="2" type="ORF">HMPREF1536_01969</name>
</gene>
<dbReference type="Proteomes" id="UP000033035">
    <property type="component" value="Unassembled WGS sequence"/>
</dbReference>
<reference evidence="2 3" key="1">
    <citation type="submission" date="2013-04" db="EMBL/GenBank/DDBJ databases">
        <title>The Genome Sequence of Parabacteroides gordonii DSM 23371.</title>
        <authorList>
            <consortium name="The Broad Institute Genomics Platform"/>
            <person name="Earl A."/>
            <person name="Ward D."/>
            <person name="Feldgarden M."/>
            <person name="Gevers D."/>
            <person name="Martens E."/>
            <person name="Sakamoto M."/>
            <person name="Benno Y."/>
            <person name="Suzuki N."/>
            <person name="Matsunaga N."/>
            <person name="Koshihara K."/>
            <person name="Seki M."/>
            <person name="Komiya H."/>
            <person name="Walker B."/>
            <person name="Young S."/>
            <person name="Zeng Q."/>
            <person name="Gargeya S."/>
            <person name="Fitzgerald M."/>
            <person name="Haas B."/>
            <person name="Abouelleil A."/>
            <person name="Allen A.W."/>
            <person name="Alvarado L."/>
            <person name="Arachchi H.M."/>
            <person name="Berlin A.M."/>
            <person name="Chapman S.B."/>
            <person name="Gainer-Dewar J."/>
            <person name="Goldberg J."/>
            <person name="Griggs A."/>
            <person name="Gujja S."/>
            <person name="Hansen M."/>
            <person name="Howarth C."/>
            <person name="Imamovic A."/>
            <person name="Ireland A."/>
            <person name="Larimer J."/>
            <person name="McCowan C."/>
            <person name="Murphy C."/>
            <person name="Pearson M."/>
            <person name="Poon T.W."/>
            <person name="Priest M."/>
            <person name="Roberts A."/>
            <person name="Saif S."/>
            <person name="Shea T."/>
            <person name="Sisk P."/>
            <person name="Sykes S."/>
            <person name="Wortman J."/>
            <person name="Nusbaum C."/>
            <person name="Birren B."/>
        </authorList>
    </citation>
    <scope>NUCLEOTIDE SEQUENCE [LARGE SCALE GENOMIC DNA]</scope>
    <source>
        <strain evidence="2 3">MS-1</strain>
    </source>
</reference>
<dbReference type="HOGENOM" id="CLU_056147_0_0_10"/>
<dbReference type="PATRIC" id="fig|1203610.3.peg.2018"/>
<evidence type="ECO:0000313" key="3">
    <source>
        <dbReference type="Proteomes" id="UP000033035"/>
    </source>
</evidence>
<organism evidence="2 3">
    <name type="scientific">Parabacteroides gordonii MS-1 = DSM 23371</name>
    <dbReference type="NCBI Taxonomy" id="1203610"/>
    <lineage>
        <taxon>Bacteria</taxon>
        <taxon>Pseudomonadati</taxon>
        <taxon>Bacteroidota</taxon>
        <taxon>Bacteroidia</taxon>
        <taxon>Bacteroidales</taxon>
        <taxon>Tannerellaceae</taxon>
        <taxon>Parabacteroides</taxon>
    </lineage>
</organism>
<evidence type="ECO:0000313" key="2">
    <source>
        <dbReference type="EMBL" id="KKB57248.1"/>
    </source>
</evidence>
<keyword evidence="3" id="KW-1185">Reference proteome</keyword>
<dbReference type="EMBL" id="AQHW01000013">
    <property type="protein sequence ID" value="KKB57248.1"/>
    <property type="molecule type" value="Genomic_DNA"/>
</dbReference>
<accession>A0A0F5JHN0</accession>
<dbReference type="InterPro" id="IPR009003">
    <property type="entry name" value="Peptidase_S1_PA"/>
</dbReference>
<keyword evidence="1" id="KW-0732">Signal</keyword>
<name>A0A0F5JHN0_9BACT</name>
<dbReference type="RefSeq" id="WP_147337524.1">
    <property type="nucleotide sequence ID" value="NZ_KE386765.1"/>
</dbReference>
<evidence type="ECO:0000256" key="1">
    <source>
        <dbReference type="SAM" id="SignalP"/>
    </source>
</evidence>
<dbReference type="InterPro" id="IPR043504">
    <property type="entry name" value="Peptidase_S1_PA_chymotrypsin"/>
</dbReference>
<protein>
    <recommendedName>
        <fullName evidence="4">Lipoprotein</fullName>
    </recommendedName>
</protein>
<evidence type="ECO:0008006" key="4">
    <source>
        <dbReference type="Google" id="ProtNLM"/>
    </source>
</evidence>